<protein>
    <submittedName>
        <fullName evidence="1">Uncharacterized protein</fullName>
    </submittedName>
</protein>
<dbReference type="AlphaFoldDB" id="A0A193LK20"/>
<keyword evidence="2" id="KW-1185">Reference proteome</keyword>
<organism evidence="1 2">
    <name type="scientific">Woeseia oceani</name>
    <dbReference type="NCBI Taxonomy" id="1548547"/>
    <lineage>
        <taxon>Bacteria</taxon>
        <taxon>Pseudomonadati</taxon>
        <taxon>Pseudomonadota</taxon>
        <taxon>Gammaproteobacteria</taxon>
        <taxon>Woeseiales</taxon>
        <taxon>Woeseiaceae</taxon>
        <taxon>Woeseia</taxon>
    </lineage>
</organism>
<dbReference type="EMBL" id="CP016268">
    <property type="protein sequence ID" value="ANO52900.1"/>
    <property type="molecule type" value="Genomic_DNA"/>
</dbReference>
<dbReference type="KEGG" id="woc:BA177_01375"/>
<proteinExistence type="predicted"/>
<dbReference type="STRING" id="1548547.BA177_01375"/>
<sequence>MLQLRASDLGGLQEALDEIDLQPQSECTHRSIAAETRVSVSEVNAAIRRASRCGLVRKSGRTGRPEADNAGLLEFIVHGVKYVYPAERGEPARGIPTAFAAPLLAEELAMDDDLLPVWPYASGSVMGYSLSPLYKSAAYAAARDPILYELLALLDVFRIGRQREKAIAHRLLKERLP</sequence>
<evidence type="ECO:0000313" key="2">
    <source>
        <dbReference type="Proteomes" id="UP000092695"/>
    </source>
</evidence>
<accession>A0A193LK20</accession>
<dbReference type="RefSeq" id="WP_068618698.1">
    <property type="nucleotide sequence ID" value="NZ_CP016268.1"/>
</dbReference>
<reference evidence="1 2" key="1">
    <citation type="submission" date="2016-06" db="EMBL/GenBank/DDBJ databases">
        <title>Complete genome sequence of a deep-branching marine Gamma Proteobacterium Woeseia oceani type strain XK5.</title>
        <authorList>
            <person name="Mu D."/>
            <person name="Du Z."/>
        </authorList>
    </citation>
    <scope>NUCLEOTIDE SEQUENCE [LARGE SCALE GENOMIC DNA]</scope>
    <source>
        <strain evidence="1 2">XK5</strain>
    </source>
</reference>
<dbReference type="Proteomes" id="UP000092695">
    <property type="component" value="Chromosome"/>
</dbReference>
<name>A0A193LK20_9GAMM</name>
<gene>
    <name evidence="1" type="ORF">BA177_01375</name>
</gene>
<evidence type="ECO:0000313" key="1">
    <source>
        <dbReference type="EMBL" id="ANO52900.1"/>
    </source>
</evidence>
<dbReference type="OrthoDB" id="194359at2"/>